<dbReference type="SUPFAM" id="SSF50729">
    <property type="entry name" value="PH domain-like"/>
    <property type="match status" value="1"/>
</dbReference>
<dbReference type="InterPro" id="IPR057836">
    <property type="entry name" value="EF-hand_SWAP70_N"/>
</dbReference>
<dbReference type="PROSITE" id="PS50003">
    <property type="entry name" value="PH_DOMAIN"/>
    <property type="match status" value="1"/>
</dbReference>
<dbReference type="Pfam" id="PF00169">
    <property type="entry name" value="PH"/>
    <property type="match status" value="1"/>
</dbReference>
<dbReference type="SMART" id="SM00233">
    <property type="entry name" value="PH"/>
    <property type="match status" value="1"/>
</dbReference>
<dbReference type="Pfam" id="PF25530">
    <property type="entry name" value="EF-hand_SWAP70_N"/>
    <property type="match status" value="1"/>
</dbReference>
<dbReference type="AlphaFoldDB" id="A0ABD2N2I7"/>
<dbReference type="Gene3D" id="2.30.29.30">
    <property type="entry name" value="Pleckstrin-homology domain (PH domain)/Phosphotyrosine-binding domain (PTB)"/>
    <property type="match status" value="1"/>
</dbReference>
<accession>A0ABD2N2I7</accession>
<reference evidence="3 4" key="1">
    <citation type="journal article" date="2021" name="BMC Biol.">
        <title>Horizontally acquired antibacterial genes associated with adaptive radiation of ladybird beetles.</title>
        <authorList>
            <person name="Li H.S."/>
            <person name="Tang X.F."/>
            <person name="Huang Y.H."/>
            <person name="Xu Z.Y."/>
            <person name="Chen M.L."/>
            <person name="Du X.Y."/>
            <person name="Qiu B.Y."/>
            <person name="Chen P.T."/>
            <person name="Zhang W."/>
            <person name="Slipinski A."/>
            <person name="Escalona H.E."/>
            <person name="Waterhouse R.M."/>
            <person name="Zwick A."/>
            <person name="Pang H."/>
        </authorList>
    </citation>
    <scope>NUCLEOTIDE SEQUENCE [LARGE SCALE GENOMIC DNA]</scope>
    <source>
        <strain evidence="3">SYSU2018</strain>
    </source>
</reference>
<dbReference type="InterPro" id="IPR001849">
    <property type="entry name" value="PH_domain"/>
</dbReference>
<gene>
    <name evidence="3" type="ORF">HHI36_014096</name>
</gene>
<proteinExistence type="predicted"/>
<comment type="caution">
    <text evidence="3">The sequence shown here is derived from an EMBL/GenBank/DDBJ whole genome shotgun (WGS) entry which is preliminary data.</text>
</comment>
<protein>
    <recommendedName>
        <fullName evidence="2">PH domain-containing protein</fullName>
    </recommendedName>
</protein>
<name>A0ABD2N2I7_9CUCU</name>
<sequence>MAVLLENTTNTVWQAFVSLQQDDSGFVHKSKLKVLTANIGTVLDLYGVEKGLEHFRSSQSLNFIQYKFYLQKEVFGSLPDKLNLIELRNYESSIADICWLVCRKQFINRKDAILDETALFQIFRIFSVLAELIPDCQDENSYQVLLHPSEARHIAQNVANSLGCRFDDEDFINLNVPMSSIRLSAFIALLESKCLVGITDSIAISEAITEIYQTIVEDVIKKGFLTKKGYIFPTMREYWFVLRPSELTYYKTRSEKDRCGSIPIESGSRVENRSGNKIALCTPERNFEFGTTDYMTRLQWVSAFQLASDHAGGSQSYQRLQYARRKLLRKDRFQEMMKAKAQLQEERIARELAEDQAKELKAVVIEETKKLNDLEQLKEKLEKLLEDETQAKRDEEIVRNLQARVLAEEWEKREELERLQEEQRLLLEEERGKRLEYEELQRKKEQELKDAEERLRQLEKEKQLLDQQLKTAHQKIKKSEDSKEIIEARLHQVAPNLKSTTQIRRTQSFIPSTKEKPIVLSKTYGYDLNRNKQSSEI</sequence>
<dbReference type="Proteomes" id="UP001516400">
    <property type="component" value="Unassembled WGS sequence"/>
</dbReference>
<keyword evidence="4" id="KW-1185">Reference proteome</keyword>
<feature type="coiled-coil region" evidence="1">
    <location>
        <begin position="336"/>
        <end position="489"/>
    </location>
</feature>
<evidence type="ECO:0000259" key="2">
    <source>
        <dbReference type="PROSITE" id="PS50003"/>
    </source>
</evidence>
<dbReference type="InterPro" id="IPR011993">
    <property type="entry name" value="PH-like_dom_sf"/>
</dbReference>
<evidence type="ECO:0000256" key="1">
    <source>
        <dbReference type="SAM" id="Coils"/>
    </source>
</evidence>
<dbReference type="PANTHER" id="PTHR14383:SF5">
    <property type="entry name" value="RUN DOMAIN-CONTAINING PROTEIN"/>
    <property type="match status" value="1"/>
</dbReference>
<feature type="domain" description="PH" evidence="2">
    <location>
        <begin position="218"/>
        <end position="309"/>
    </location>
</feature>
<evidence type="ECO:0000313" key="3">
    <source>
        <dbReference type="EMBL" id="KAL3272630.1"/>
    </source>
</evidence>
<dbReference type="PANTHER" id="PTHR14383">
    <property type="entry name" value="SWAP-70 RECOMBINASE"/>
    <property type="match status" value="1"/>
</dbReference>
<organism evidence="3 4">
    <name type="scientific">Cryptolaemus montrouzieri</name>
    <dbReference type="NCBI Taxonomy" id="559131"/>
    <lineage>
        <taxon>Eukaryota</taxon>
        <taxon>Metazoa</taxon>
        <taxon>Ecdysozoa</taxon>
        <taxon>Arthropoda</taxon>
        <taxon>Hexapoda</taxon>
        <taxon>Insecta</taxon>
        <taxon>Pterygota</taxon>
        <taxon>Neoptera</taxon>
        <taxon>Endopterygota</taxon>
        <taxon>Coleoptera</taxon>
        <taxon>Polyphaga</taxon>
        <taxon>Cucujiformia</taxon>
        <taxon>Coccinelloidea</taxon>
        <taxon>Coccinellidae</taxon>
        <taxon>Scymninae</taxon>
        <taxon>Scymnini</taxon>
        <taxon>Cryptolaemus</taxon>
    </lineage>
</organism>
<dbReference type="EMBL" id="JABFTP020000062">
    <property type="protein sequence ID" value="KAL3272630.1"/>
    <property type="molecule type" value="Genomic_DNA"/>
</dbReference>
<keyword evidence="1" id="KW-0175">Coiled coil</keyword>
<evidence type="ECO:0000313" key="4">
    <source>
        <dbReference type="Proteomes" id="UP001516400"/>
    </source>
</evidence>